<dbReference type="KEGG" id="pmf:P9303_16421"/>
<dbReference type="PROSITE" id="PS51987">
    <property type="entry name" value="GS_CATALYTIC"/>
    <property type="match status" value="1"/>
</dbReference>
<dbReference type="PROSITE" id="PS00181">
    <property type="entry name" value="GLNA_ATP"/>
    <property type="match status" value="1"/>
</dbReference>
<evidence type="ECO:0000256" key="6">
    <source>
        <dbReference type="ARBA" id="ARBA00022490"/>
    </source>
</evidence>
<comment type="function">
    <text evidence="10">Involved in nitrogen metabolism via ammonium assimilation. Catalyzes the ATP-dependent biosynthesis of glutamine from glutamate and ammonia.</text>
</comment>
<evidence type="ECO:0000256" key="9">
    <source>
        <dbReference type="ARBA" id="ARBA00022840"/>
    </source>
</evidence>
<protein>
    <recommendedName>
        <fullName evidence="5 17">Glutamine synthetase</fullName>
        <ecNumber evidence="4 17">6.3.1.2</ecNumber>
    </recommendedName>
</protein>
<dbReference type="PANTHER" id="PTHR43407">
    <property type="entry name" value="GLUTAMINE SYNTHETASE"/>
    <property type="match status" value="1"/>
</dbReference>
<dbReference type="SUPFAM" id="SSF55931">
    <property type="entry name" value="Glutamine synthetase/guanido kinase"/>
    <property type="match status" value="1"/>
</dbReference>
<keyword evidence="14" id="KW-0479">Metal-binding</keyword>
<keyword evidence="9 13" id="KW-0067">ATP-binding</keyword>
<keyword evidence="6" id="KW-0963">Cytoplasm</keyword>
<organism evidence="20 21">
    <name type="scientific">Prochlorococcus marinus (strain MIT 9303)</name>
    <dbReference type="NCBI Taxonomy" id="59922"/>
    <lineage>
        <taxon>Bacteria</taxon>
        <taxon>Bacillati</taxon>
        <taxon>Cyanobacteriota</taxon>
        <taxon>Cyanophyceae</taxon>
        <taxon>Synechococcales</taxon>
        <taxon>Prochlorococcaceae</taxon>
        <taxon>Prochlorococcus</taxon>
    </lineage>
</organism>
<dbReference type="InterPro" id="IPR027303">
    <property type="entry name" value="Gln_synth_gly_rich_site"/>
</dbReference>
<proteinExistence type="inferred from homology"/>
<dbReference type="InterPro" id="IPR014746">
    <property type="entry name" value="Gln_synth/guanido_kin_cat_dom"/>
</dbReference>
<dbReference type="Pfam" id="PF03951">
    <property type="entry name" value="Gln-synt_N"/>
    <property type="match status" value="1"/>
</dbReference>
<feature type="binding site" evidence="14">
    <location>
        <position position="272"/>
    </location>
    <ligand>
        <name>Mg(2+)</name>
        <dbReference type="ChEBI" id="CHEBI:18420"/>
        <label>1</label>
    </ligand>
</feature>
<dbReference type="EMBL" id="CP000554">
    <property type="protein sequence ID" value="ABM78386.1"/>
    <property type="molecule type" value="Genomic_DNA"/>
</dbReference>
<dbReference type="PANTHER" id="PTHR43407:SF1">
    <property type="entry name" value="LENGSIN"/>
    <property type="match status" value="1"/>
</dbReference>
<evidence type="ECO:0000256" key="15">
    <source>
        <dbReference type="PROSITE-ProRule" id="PRU01330"/>
    </source>
</evidence>
<evidence type="ECO:0000256" key="16">
    <source>
        <dbReference type="RuleBase" id="RU000384"/>
    </source>
</evidence>
<dbReference type="InterPro" id="IPR008146">
    <property type="entry name" value="Gln_synth_cat_dom"/>
</dbReference>
<dbReference type="SUPFAM" id="SSF54368">
    <property type="entry name" value="Glutamine synthetase, N-terminal domain"/>
    <property type="match status" value="1"/>
</dbReference>
<sequence length="473" mass="52708">MGKSPQDVLRQIKDEGIELIDLKFTDLHGKWQHLTVCSDLIDEEAFTNGLAFDGSSIRGWKAINESDMDMVPDASTAWIDPFYRHKTLSLICSIREPRSGEPYARCPRALAQKALGYLAGTGLADTAYFGPEPEFFIFDDVRYNSGEGGCFYSVDTIEAPWNSGRIEEGGNLAYKIQLKEGYFPVPPNDTAQDIRSEMLLLMGQLGIPMEKHHHEVAGAGQHELGMKYAELIEAADNVMIYKYIVRNVARKYGKTATFMPKPVFNDNGTGMHVHQSLFKGGQPLFFGEGTYANLSQTARWYIGGILKHAPSFLAFTNPTTNSYKRLVPGFEAPVNLVYSQGNRSAAVRIPLTGPNPKAKRLEFRPGDALANPYLAFSAMMMAGVDGIKNQIDPGDGFDEDLFELPAERLASIPTVPASLNGSLEALNADKNYLMEGGVFTEDFINNWIDIKYEEVQQLRQRPHPHEFTMYYDA</sequence>
<dbReference type="GO" id="GO:0019740">
    <property type="term" value="P:nitrogen utilization"/>
    <property type="evidence" value="ECO:0007669"/>
    <property type="project" value="TreeGrafter"/>
</dbReference>
<feature type="binding site" evidence="13">
    <location>
        <position position="357"/>
    </location>
    <ligand>
        <name>ATP</name>
        <dbReference type="ChEBI" id="CHEBI:30616"/>
    </ligand>
</feature>
<feature type="binding site" evidence="13">
    <location>
        <begin position="274"/>
        <end position="276"/>
    </location>
    <ligand>
        <name>ATP</name>
        <dbReference type="ChEBI" id="CHEBI:30616"/>
    </ligand>
</feature>
<evidence type="ECO:0000256" key="1">
    <source>
        <dbReference type="ARBA" id="ARBA00004496"/>
    </source>
</evidence>
<comment type="cofactor">
    <cofactor evidence="14">
        <name>Mg(2+)</name>
        <dbReference type="ChEBI" id="CHEBI:18420"/>
    </cofactor>
    <text evidence="14">Binds 2 Mg(2+) ions per subunit.</text>
</comment>
<dbReference type="GO" id="GO:0046872">
    <property type="term" value="F:metal ion binding"/>
    <property type="evidence" value="ECO:0007669"/>
    <property type="project" value="UniProtKB-KW"/>
</dbReference>
<feature type="binding site" evidence="14">
    <location>
        <position position="362"/>
    </location>
    <ligand>
        <name>Mg(2+)</name>
        <dbReference type="ChEBI" id="CHEBI:18420"/>
        <label>1</label>
    </ligand>
</feature>
<dbReference type="BioCyc" id="PMAR59922:G1G80-1430-MONOMER"/>
<evidence type="ECO:0000256" key="10">
    <source>
        <dbReference type="ARBA" id="ARBA00045640"/>
    </source>
</evidence>
<feature type="binding site" evidence="12">
    <location>
        <position position="343"/>
    </location>
    <ligand>
        <name>L-glutamate</name>
        <dbReference type="ChEBI" id="CHEBI:29985"/>
    </ligand>
</feature>
<accession>A2CA76</accession>
<evidence type="ECO:0000256" key="13">
    <source>
        <dbReference type="PIRSR" id="PIRSR604809-2"/>
    </source>
</evidence>
<keyword evidence="8 13" id="KW-0547">Nucleotide-binding</keyword>
<evidence type="ECO:0000256" key="14">
    <source>
        <dbReference type="PIRSR" id="PIRSR604809-3"/>
    </source>
</evidence>
<evidence type="ECO:0000259" key="19">
    <source>
        <dbReference type="PROSITE" id="PS51987"/>
    </source>
</evidence>
<evidence type="ECO:0000256" key="11">
    <source>
        <dbReference type="ARBA" id="ARBA00049436"/>
    </source>
</evidence>
<dbReference type="GO" id="GO:0004356">
    <property type="term" value="F:glutamine synthetase activity"/>
    <property type="evidence" value="ECO:0007669"/>
    <property type="project" value="UniProtKB-EC"/>
</dbReference>
<keyword evidence="7 17" id="KW-0436">Ligase</keyword>
<dbReference type="HOGENOM" id="CLU_017290_1_2_3"/>
<dbReference type="InterPro" id="IPR008147">
    <property type="entry name" value="Gln_synt_N"/>
</dbReference>
<dbReference type="AlphaFoldDB" id="A2CA76"/>
<feature type="binding site" evidence="12">
    <location>
        <begin position="267"/>
        <end position="268"/>
    </location>
    <ligand>
        <name>L-glutamate</name>
        <dbReference type="ChEBI" id="CHEBI:29985"/>
    </ligand>
</feature>
<comment type="similarity">
    <text evidence="2 15 16">Belongs to the glutamine synthetase family.</text>
</comment>
<dbReference type="GO" id="GO:0005737">
    <property type="term" value="C:cytoplasm"/>
    <property type="evidence" value="ECO:0007669"/>
    <property type="project" value="UniProtKB-SubCell"/>
</dbReference>
<dbReference type="FunFam" id="3.30.590.10:FF:000001">
    <property type="entry name" value="Glutamine synthetase"/>
    <property type="match status" value="1"/>
</dbReference>
<feature type="binding site" evidence="12">
    <location>
        <position position="331"/>
    </location>
    <ligand>
        <name>L-glutamate</name>
        <dbReference type="ChEBI" id="CHEBI:29985"/>
    </ligand>
</feature>
<feature type="domain" description="GS catalytic" evidence="19">
    <location>
        <begin position="107"/>
        <end position="473"/>
    </location>
</feature>
<dbReference type="GO" id="GO:0006542">
    <property type="term" value="P:glutamine biosynthetic process"/>
    <property type="evidence" value="ECO:0007669"/>
    <property type="project" value="InterPro"/>
</dbReference>
<feature type="binding site" evidence="12">
    <location>
        <position position="364"/>
    </location>
    <ligand>
        <name>L-glutamate</name>
        <dbReference type="ChEBI" id="CHEBI:29985"/>
    </ligand>
</feature>
<feature type="domain" description="GS beta-grasp" evidence="18">
    <location>
        <begin position="15"/>
        <end position="100"/>
    </location>
</feature>
<feature type="binding site" evidence="14">
    <location>
        <position position="134"/>
    </location>
    <ligand>
        <name>Mg(2+)</name>
        <dbReference type="ChEBI" id="CHEBI:18420"/>
        <label>1</label>
    </ligand>
</feature>
<evidence type="ECO:0000256" key="4">
    <source>
        <dbReference type="ARBA" id="ARBA00012937"/>
    </source>
</evidence>
<dbReference type="RefSeq" id="WP_011826275.1">
    <property type="nucleotide sequence ID" value="NC_008820.1"/>
</dbReference>
<reference evidence="20 21" key="1">
    <citation type="journal article" date="2007" name="PLoS Genet.">
        <title>Patterns and implications of gene gain and loss in the evolution of Prochlorococcus.</title>
        <authorList>
            <person name="Kettler G.C."/>
            <person name="Martiny A.C."/>
            <person name="Huang K."/>
            <person name="Zucker J."/>
            <person name="Coleman M.L."/>
            <person name="Rodrigue S."/>
            <person name="Chen F."/>
            <person name="Lapidus A."/>
            <person name="Ferriera S."/>
            <person name="Johnson J."/>
            <person name="Steglich C."/>
            <person name="Church G.M."/>
            <person name="Richardson P."/>
            <person name="Chisholm S.W."/>
        </authorList>
    </citation>
    <scope>NUCLEOTIDE SEQUENCE [LARGE SCALE GENOMIC DNA]</scope>
    <source>
        <strain evidence="20 21">MIT 9303</strain>
    </source>
</reference>
<dbReference type="InterPro" id="IPR004809">
    <property type="entry name" value="Gln_synth_I"/>
</dbReference>
<feature type="binding site" evidence="14">
    <location>
        <position position="132"/>
    </location>
    <ligand>
        <name>Mg(2+)</name>
        <dbReference type="ChEBI" id="CHEBI:18420"/>
        <label>1</label>
    </ligand>
</feature>
<dbReference type="PROSITE" id="PS51986">
    <property type="entry name" value="GS_BETA_GRASP"/>
    <property type="match status" value="1"/>
</dbReference>
<dbReference type="Pfam" id="PF00120">
    <property type="entry name" value="Gln-synt_C"/>
    <property type="match status" value="1"/>
</dbReference>
<evidence type="ECO:0000256" key="3">
    <source>
        <dbReference type="ARBA" id="ARBA00011354"/>
    </source>
</evidence>
<feature type="binding site" evidence="12">
    <location>
        <position position="325"/>
    </location>
    <ligand>
        <name>L-glutamate</name>
        <dbReference type="ChEBI" id="CHEBI:29985"/>
    </ligand>
</feature>
<dbReference type="STRING" id="59922.P9303_16421"/>
<feature type="binding site" evidence="13">
    <location>
        <position position="343"/>
    </location>
    <ligand>
        <name>ATP</name>
        <dbReference type="ChEBI" id="CHEBI:30616"/>
    </ligand>
</feature>
<dbReference type="InterPro" id="IPR027302">
    <property type="entry name" value="Gln_synth_N_conserv_site"/>
</dbReference>
<dbReference type="SMART" id="SM01230">
    <property type="entry name" value="Gln-synt_C"/>
    <property type="match status" value="1"/>
</dbReference>
<evidence type="ECO:0000313" key="21">
    <source>
        <dbReference type="Proteomes" id="UP000002274"/>
    </source>
</evidence>
<evidence type="ECO:0000256" key="5">
    <source>
        <dbReference type="ARBA" id="ARBA00021364"/>
    </source>
</evidence>
<dbReference type="EC" id="6.3.1.2" evidence="4 17"/>
<name>A2CA76_PROM3</name>
<dbReference type="GO" id="GO:0005524">
    <property type="term" value="F:ATP binding"/>
    <property type="evidence" value="ECO:0007669"/>
    <property type="project" value="UniProtKB-KW"/>
</dbReference>
<gene>
    <name evidence="20" type="primary">glnA</name>
    <name evidence="20" type="ordered locus">P9303_16421</name>
</gene>
<evidence type="ECO:0000256" key="8">
    <source>
        <dbReference type="ARBA" id="ARBA00022741"/>
    </source>
</evidence>
<dbReference type="PROSITE" id="PS00180">
    <property type="entry name" value="GLNA_1"/>
    <property type="match status" value="1"/>
</dbReference>
<evidence type="ECO:0000256" key="7">
    <source>
        <dbReference type="ARBA" id="ARBA00022598"/>
    </source>
</evidence>
<feature type="binding site" evidence="14">
    <location>
        <position position="223"/>
    </location>
    <ligand>
        <name>Mg(2+)</name>
        <dbReference type="ChEBI" id="CHEBI:18420"/>
        <label>1</label>
    </ligand>
</feature>
<dbReference type="Gene3D" id="3.30.590.10">
    <property type="entry name" value="Glutamine synthetase/guanido kinase, catalytic domain"/>
    <property type="match status" value="1"/>
</dbReference>
<dbReference type="InterPro" id="IPR036651">
    <property type="entry name" value="Gln_synt_N_sf"/>
</dbReference>
<dbReference type="Gene3D" id="3.10.20.70">
    <property type="entry name" value="Glutamine synthetase, N-terminal domain"/>
    <property type="match status" value="1"/>
</dbReference>
<evidence type="ECO:0000259" key="18">
    <source>
        <dbReference type="PROSITE" id="PS51986"/>
    </source>
</evidence>
<evidence type="ECO:0000313" key="20">
    <source>
        <dbReference type="EMBL" id="ABM78386.1"/>
    </source>
</evidence>
<dbReference type="GO" id="GO:0016020">
    <property type="term" value="C:membrane"/>
    <property type="evidence" value="ECO:0007669"/>
    <property type="project" value="TreeGrafter"/>
</dbReference>
<evidence type="ECO:0000256" key="12">
    <source>
        <dbReference type="PIRSR" id="PIRSR604809-1"/>
    </source>
</evidence>
<comment type="catalytic activity">
    <reaction evidence="11 17">
        <text>L-glutamate + NH4(+) + ATP = L-glutamine + ADP + phosphate + H(+)</text>
        <dbReference type="Rhea" id="RHEA:16169"/>
        <dbReference type="ChEBI" id="CHEBI:15378"/>
        <dbReference type="ChEBI" id="CHEBI:28938"/>
        <dbReference type="ChEBI" id="CHEBI:29985"/>
        <dbReference type="ChEBI" id="CHEBI:30616"/>
        <dbReference type="ChEBI" id="CHEBI:43474"/>
        <dbReference type="ChEBI" id="CHEBI:58359"/>
        <dbReference type="ChEBI" id="CHEBI:456216"/>
        <dbReference type="EC" id="6.3.1.2"/>
    </reaction>
</comment>
<comment type="subcellular location">
    <subcellularLocation>
        <location evidence="1">Cytoplasm</location>
    </subcellularLocation>
</comment>
<dbReference type="Proteomes" id="UP000002274">
    <property type="component" value="Chromosome"/>
</dbReference>
<evidence type="ECO:0000256" key="2">
    <source>
        <dbReference type="ARBA" id="ARBA00009897"/>
    </source>
</evidence>
<dbReference type="NCBIfam" id="TIGR00653">
    <property type="entry name" value="GlnA"/>
    <property type="match status" value="1"/>
</dbReference>
<keyword evidence="14" id="KW-0460">Magnesium</keyword>
<comment type="subunit">
    <text evidence="3">Oligomer of 12 subunits arranged in the form of two hexagons.</text>
</comment>
<evidence type="ECO:0000256" key="17">
    <source>
        <dbReference type="RuleBase" id="RU004356"/>
    </source>
</evidence>
<feature type="binding site" evidence="13">
    <location>
        <position position="210"/>
    </location>
    <ligand>
        <name>ATP</name>
        <dbReference type="ChEBI" id="CHEBI:30616"/>
    </ligand>
</feature>
<feature type="binding site" evidence="14">
    <location>
        <position position="215"/>
    </location>
    <ligand>
        <name>Mg(2+)</name>
        <dbReference type="ChEBI" id="CHEBI:18420"/>
        <label>1</label>
    </ligand>
</feature>